<protein>
    <submittedName>
        <fullName evidence="1">Uncharacterized protein</fullName>
    </submittedName>
</protein>
<keyword evidence="2" id="KW-1185">Reference proteome</keyword>
<comment type="caution">
    <text evidence="1">The sequence shown here is derived from an EMBL/GenBank/DDBJ whole genome shotgun (WGS) entry which is preliminary data.</text>
</comment>
<reference evidence="1 2" key="1">
    <citation type="journal article" date="2019" name="Sci. Rep.">
        <title>Orb-weaving spider Araneus ventricosus genome elucidates the spidroin gene catalogue.</title>
        <authorList>
            <person name="Kono N."/>
            <person name="Nakamura H."/>
            <person name="Ohtoshi R."/>
            <person name="Moran D.A.P."/>
            <person name="Shinohara A."/>
            <person name="Yoshida Y."/>
            <person name="Fujiwara M."/>
            <person name="Mori M."/>
            <person name="Tomita M."/>
            <person name="Arakawa K."/>
        </authorList>
    </citation>
    <scope>NUCLEOTIDE SEQUENCE [LARGE SCALE GENOMIC DNA]</scope>
</reference>
<name>A0A4Y2LB91_ARAVE</name>
<dbReference type="AlphaFoldDB" id="A0A4Y2LB91"/>
<sequence>MKKALSAEKYRDRFSELCAQIQSLSRKETETKEFSEKRKFKLPQIELKKFTGDAKEVCPGANVEKIMRIQVFPMRIRCSISCRLWCRKRKLQY</sequence>
<gene>
    <name evidence="1" type="ORF">AVEN_227064_1</name>
</gene>
<dbReference type="OrthoDB" id="5967017at2759"/>
<evidence type="ECO:0000313" key="2">
    <source>
        <dbReference type="Proteomes" id="UP000499080"/>
    </source>
</evidence>
<dbReference type="EMBL" id="BGPR01005538">
    <property type="protein sequence ID" value="GBN11103.1"/>
    <property type="molecule type" value="Genomic_DNA"/>
</dbReference>
<organism evidence="1 2">
    <name type="scientific">Araneus ventricosus</name>
    <name type="common">Orbweaver spider</name>
    <name type="synonym">Epeira ventricosa</name>
    <dbReference type="NCBI Taxonomy" id="182803"/>
    <lineage>
        <taxon>Eukaryota</taxon>
        <taxon>Metazoa</taxon>
        <taxon>Ecdysozoa</taxon>
        <taxon>Arthropoda</taxon>
        <taxon>Chelicerata</taxon>
        <taxon>Arachnida</taxon>
        <taxon>Araneae</taxon>
        <taxon>Araneomorphae</taxon>
        <taxon>Entelegynae</taxon>
        <taxon>Araneoidea</taxon>
        <taxon>Araneidae</taxon>
        <taxon>Araneus</taxon>
    </lineage>
</organism>
<proteinExistence type="predicted"/>
<accession>A0A4Y2LB91</accession>
<evidence type="ECO:0000313" key="1">
    <source>
        <dbReference type="EMBL" id="GBN11103.1"/>
    </source>
</evidence>
<dbReference type="Proteomes" id="UP000499080">
    <property type="component" value="Unassembled WGS sequence"/>
</dbReference>